<dbReference type="STRING" id="398720.MED217_15715"/>
<evidence type="ECO:0000313" key="1">
    <source>
        <dbReference type="EMBL" id="EAQ51004.1"/>
    </source>
</evidence>
<keyword evidence="2" id="KW-1185">Reference proteome</keyword>
<sequence>MSGYCGLQQYGTVLKMTIKAFFDILKIKKVKVEELSLSIIDSKHLEVIGFQMHPFRN</sequence>
<dbReference type="EMBL" id="AANC01000001">
    <property type="protein sequence ID" value="EAQ51004.1"/>
    <property type="molecule type" value="Genomic_DNA"/>
</dbReference>
<comment type="caution">
    <text evidence="1">The sequence shown here is derived from an EMBL/GenBank/DDBJ whole genome shotgun (WGS) entry which is preliminary data.</text>
</comment>
<gene>
    <name evidence="1" type="ORF">MED217_15715</name>
</gene>
<name>A3XI93_LEEBM</name>
<accession>A3XI93</accession>
<proteinExistence type="predicted"/>
<dbReference type="Proteomes" id="UP000001601">
    <property type="component" value="Unassembled WGS sequence"/>
</dbReference>
<organism evidence="1 2">
    <name type="scientific">Leeuwenhoekiella blandensis (strain CECT 7118 / CCUG 51940 / KCTC 22103 / MED217)</name>
    <name type="common">Flavobacterium sp. (strain MED217)</name>
    <dbReference type="NCBI Taxonomy" id="398720"/>
    <lineage>
        <taxon>Bacteria</taxon>
        <taxon>Pseudomonadati</taxon>
        <taxon>Bacteroidota</taxon>
        <taxon>Flavobacteriia</taxon>
        <taxon>Flavobacteriales</taxon>
        <taxon>Flavobacteriaceae</taxon>
        <taxon>Leeuwenhoekiella</taxon>
    </lineage>
</organism>
<reference evidence="1 2" key="1">
    <citation type="journal article" date="2007" name="Nature">
        <title>Light stimulates growth of proteorhodopsin-containing marine Flavobacteria.</title>
        <authorList>
            <person name="Gomez-Consarnau L."/>
            <person name="Gonzalez J.M."/>
            <person name="Coll-Llado M."/>
            <person name="Gourdon P."/>
            <person name="Pascher T."/>
            <person name="Neutze R."/>
            <person name="Pedros-Alio C."/>
            <person name="Pinhassi J."/>
        </authorList>
    </citation>
    <scope>NUCLEOTIDE SEQUENCE [LARGE SCALE GENOMIC DNA]</scope>
    <source>
        <strain evidence="1 2">MED217</strain>
    </source>
</reference>
<dbReference type="AlphaFoldDB" id="A3XI93"/>
<evidence type="ECO:0000313" key="2">
    <source>
        <dbReference type="Proteomes" id="UP000001601"/>
    </source>
</evidence>
<dbReference type="HOGENOM" id="CLU_2991131_0_0_10"/>
<protein>
    <submittedName>
        <fullName evidence="1">Uncharacterized protein</fullName>
    </submittedName>
</protein>